<dbReference type="Gene3D" id="1.10.1410.10">
    <property type="match status" value="1"/>
</dbReference>
<reference evidence="5 6" key="1">
    <citation type="submission" date="2024-01" db="EMBL/GenBank/DDBJ databases">
        <title>The genomes of 5 underutilized Papilionoideae crops provide insights into root nodulation and disease resistanc.</title>
        <authorList>
            <person name="Jiang F."/>
        </authorList>
    </citation>
    <scope>NUCLEOTIDE SEQUENCE [LARGE SCALE GENOMIC DNA]</scope>
    <source>
        <strain evidence="5">DUOXIRENSHENG_FW03</strain>
        <tissue evidence="5">Leaves</tissue>
    </source>
</reference>
<dbReference type="Pfam" id="PF22600">
    <property type="entry name" value="MTPAP-like_central"/>
    <property type="match status" value="1"/>
</dbReference>
<sequence>MMLWVMIIIDAWYGCNGLSWEKLCDLKVTLLVFVITMDDKQEKSLPSTPSQLLSVDEELWKMAEERVQEILWTIEPNVLSEVTRKDVIDYVQRLIGDYYGAKVLPFGSVPLKTYLPDGDIDLTALGQEDEDDDLAQAVCNILESEENPKYQIKDVQQIPAQVQLVKCAVKNIQVDISFNQKAGLYTLYFLEQVDQLVGKNHFFKRSVILIKAWCYYESRLLGGHHGLLSTYAIEILVLYIINRFHSSVRGPLEVLYIFLNYYGSFDWDHNYLSIWGPKALSSLPETSDGPESDQGEFLLQKEFLRTYRDMCSAEAKAAETMPHEFPVKFMNILDPLKNENNIGRSVSMANLHRIRFALSYGHRRLKQILKLPGENMGAAVEKFFACTLNRNGKGERADVDVPVSPFGTGRCEECVLRGDCYSVCGSSQYIPQYPHYAMPIITVPSSSTSSSPQEGTLAPTTQQYWSEGDILALSAQQNCSEGDTLALQTQQNWCEVDTLAVSTQQNWSEDDILALQTQQTWSQGGILALQTQQDWSMFYQSGTDLYIPVHTLFHPTYSFEEGGRSRGTGTYIPDLNYNAYWDIRAKANYPMRFPSARPNVLPKVFPTKEEIHSEKDMDENSKAFELSNDHFPLLPGVGVAAAPTQAQNSAPLAKVLSETETNKDGDFGLPELSKEDFPLLPYRSKAQLPTQAQESAATLAKILSKTDMDGNSWSFELSNEDFPLLPKVSSPKKHMDGNSKSFELSKVDFPLLQHTHKTVLSKSAKLTKQTKSSPFSEVFQQKDIEIGTHKNSQSLIEQSLSTEGEKEDFGVSSSQETVL</sequence>
<dbReference type="PANTHER" id="PTHR45979:SF6">
    <property type="entry name" value="NUCLEOTIDYLTRANSFERASE DOMAIN PROTEIN"/>
    <property type="match status" value="1"/>
</dbReference>
<feature type="signal peptide" evidence="2">
    <location>
        <begin position="1"/>
        <end position="17"/>
    </location>
</feature>
<evidence type="ECO:0000256" key="1">
    <source>
        <dbReference type="SAM" id="MobiDB-lite"/>
    </source>
</evidence>
<dbReference type="SUPFAM" id="SSF81631">
    <property type="entry name" value="PAP/OAS1 substrate-binding domain"/>
    <property type="match status" value="1"/>
</dbReference>
<proteinExistence type="predicted"/>
<evidence type="ECO:0000259" key="3">
    <source>
        <dbReference type="Pfam" id="PF22600"/>
    </source>
</evidence>
<feature type="domain" description="PAP/OAS1 substrate-binding-related" evidence="4">
    <location>
        <begin position="197"/>
        <end position="388"/>
    </location>
</feature>
<dbReference type="AlphaFoldDB" id="A0AAN9T229"/>
<dbReference type="CDD" id="cd05402">
    <property type="entry name" value="NT_PAP_TUTase"/>
    <property type="match status" value="1"/>
</dbReference>
<evidence type="ECO:0008006" key="7">
    <source>
        <dbReference type="Google" id="ProtNLM"/>
    </source>
</evidence>
<accession>A0AAN9T229</accession>
<name>A0AAN9T229_PSOTE</name>
<dbReference type="InterPro" id="IPR043519">
    <property type="entry name" value="NT_sf"/>
</dbReference>
<keyword evidence="2" id="KW-0732">Signal</keyword>
<evidence type="ECO:0000259" key="4">
    <source>
        <dbReference type="Pfam" id="PF26180"/>
    </source>
</evidence>
<dbReference type="Proteomes" id="UP001386955">
    <property type="component" value="Unassembled WGS sequence"/>
</dbReference>
<gene>
    <name evidence="5" type="ORF">VNO78_01953</name>
</gene>
<dbReference type="InterPro" id="IPR058920">
    <property type="entry name" value="PAP-OAS1-bd-rel"/>
</dbReference>
<dbReference type="EMBL" id="JAYMYS010000001">
    <property type="protein sequence ID" value="KAK7410818.1"/>
    <property type="molecule type" value="Genomic_DNA"/>
</dbReference>
<dbReference type="InterPro" id="IPR058921">
    <property type="entry name" value="PAP/OAS1-rel"/>
</dbReference>
<feature type="domain" description="Poly(A) RNA polymerase mitochondrial-like central palm" evidence="3">
    <location>
        <begin position="67"/>
        <end position="190"/>
    </location>
</feature>
<organism evidence="5 6">
    <name type="scientific">Psophocarpus tetragonolobus</name>
    <name type="common">Winged bean</name>
    <name type="synonym">Dolichos tetragonolobus</name>
    <dbReference type="NCBI Taxonomy" id="3891"/>
    <lineage>
        <taxon>Eukaryota</taxon>
        <taxon>Viridiplantae</taxon>
        <taxon>Streptophyta</taxon>
        <taxon>Embryophyta</taxon>
        <taxon>Tracheophyta</taxon>
        <taxon>Spermatophyta</taxon>
        <taxon>Magnoliopsida</taxon>
        <taxon>eudicotyledons</taxon>
        <taxon>Gunneridae</taxon>
        <taxon>Pentapetalae</taxon>
        <taxon>rosids</taxon>
        <taxon>fabids</taxon>
        <taxon>Fabales</taxon>
        <taxon>Fabaceae</taxon>
        <taxon>Papilionoideae</taxon>
        <taxon>50 kb inversion clade</taxon>
        <taxon>NPAAA clade</taxon>
        <taxon>indigoferoid/millettioid clade</taxon>
        <taxon>Phaseoleae</taxon>
        <taxon>Psophocarpus</taxon>
    </lineage>
</organism>
<dbReference type="Pfam" id="PF26180">
    <property type="entry name" value="PAP-OAS1"/>
    <property type="match status" value="1"/>
</dbReference>
<dbReference type="InterPro" id="IPR054708">
    <property type="entry name" value="MTPAP-like_central"/>
</dbReference>
<feature type="chain" id="PRO_5043005150" description="Polymerase nucleotidyl transferase domain-containing protein" evidence="2">
    <location>
        <begin position="18"/>
        <end position="819"/>
    </location>
</feature>
<protein>
    <recommendedName>
        <fullName evidence="7">Polymerase nucleotidyl transferase domain-containing protein</fullName>
    </recommendedName>
</protein>
<feature type="region of interest" description="Disordered" evidence="1">
    <location>
        <begin position="790"/>
        <end position="819"/>
    </location>
</feature>
<comment type="caution">
    <text evidence="5">The sequence shown here is derived from an EMBL/GenBank/DDBJ whole genome shotgun (WGS) entry which is preliminary data.</text>
</comment>
<dbReference type="Gene3D" id="3.30.460.10">
    <property type="entry name" value="Beta Polymerase, domain 2"/>
    <property type="match status" value="1"/>
</dbReference>
<evidence type="ECO:0000256" key="2">
    <source>
        <dbReference type="SAM" id="SignalP"/>
    </source>
</evidence>
<keyword evidence="6" id="KW-1185">Reference proteome</keyword>
<feature type="compositionally biased region" description="Polar residues" evidence="1">
    <location>
        <begin position="790"/>
        <end position="802"/>
    </location>
</feature>
<dbReference type="PANTHER" id="PTHR45979">
    <property type="entry name" value="PAP/OAS1 SUBSTRATE-BINDING DOMAIN SUPERFAMILY"/>
    <property type="match status" value="1"/>
</dbReference>
<dbReference type="SUPFAM" id="SSF81301">
    <property type="entry name" value="Nucleotidyltransferase"/>
    <property type="match status" value="1"/>
</dbReference>
<evidence type="ECO:0000313" key="5">
    <source>
        <dbReference type="EMBL" id="KAK7410818.1"/>
    </source>
</evidence>
<evidence type="ECO:0000313" key="6">
    <source>
        <dbReference type="Proteomes" id="UP001386955"/>
    </source>
</evidence>